<organism evidence="3 5">
    <name type="scientific">Serratia marcescens</name>
    <dbReference type="NCBI Taxonomy" id="615"/>
    <lineage>
        <taxon>Bacteria</taxon>
        <taxon>Pseudomonadati</taxon>
        <taxon>Pseudomonadota</taxon>
        <taxon>Gammaproteobacteria</taxon>
        <taxon>Enterobacterales</taxon>
        <taxon>Yersiniaceae</taxon>
        <taxon>Serratia</taxon>
    </lineage>
</organism>
<dbReference type="InterPro" id="IPR031856">
    <property type="entry name" value="YdaS_toxin-like"/>
</dbReference>
<evidence type="ECO:0000313" key="5">
    <source>
        <dbReference type="Proteomes" id="UP000321126"/>
    </source>
</evidence>
<reference evidence="2 4" key="1">
    <citation type="submission" date="2018-05" db="EMBL/GenBank/DDBJ databases">
        <title>Klebsiella quasipneumonaiae provides a window into carbapenemase gene transfer, plasmid rearrangements and nosocomial acquisition from the hospital environment.</title>
        <authorList>
            <person name="Mathers A.J."/>
            <person name="Vegesana K."/>
            <person name="Stoesser N."/>
            <person name="Crook D."/>
            <person name="Vaughan A."/>
            <person name="Barry K."/>
            <person name="Parikh H."/>
            <person name="Sebra R."/>
            <person name="Kotay S."/>
            <person name="Walker A.S."/>
            <person name="Sheppard A.E."/>
        </authorList>
    </citation>
    <scope>NUCLEOTIDE SEQUENCE [LARGE SCALE GENOMIC DNA]</scope>
    <source>
        <strain evidence="2 4">CAV1761</strain>
    </source>
</reference>
<gene>
    <name evidence="2" type="ORF">DKC05_27535</name>
    <name evidence="3" type="ORF">FOT62_05790</name>
</gene>
<dbReference type="RefSeq" id="WP_047730593.1">
    <property type="nucleotide sequence ID" value="NZ_CADDTT010000058.1"/>
</dbReference>
<feature type="region of interest" description="Disordered" evidence="1">
    <location>
        <begin position="52"/>
        <end position="81"/>
    </location>
</feature>
<dbReference type="InterPro" id="IPR001387">
    <property type="entry name" value="Cro/C1-type_HTH"/>
</dbReference>
<name>A0A5C7CEY4_SERMA</name>
<evidence type="ECO:0000313" key="4">
    <source>
        <dbReference type="Proteomes" id="UP000245399"/>
    </source>
</evidence>
<evidence type="ECO:0000313" key="2">
    <source>
        <dbReference type="EMBL" id="AWL71133.1"/>
    </source>
</evidence>
<dbReference type="GO" id="GO:0003677">
    <property type="term" value="F:DNA binding"/>
    <property type="evidence" value="ECO:0007669"/>
    <property type="project" value="InterPro"/>
</dbReference>
<dbReference type="Proteomes" id="UP000245399">
    <property type="component" value="Chromosome"/>
</dbReference>
<dbReference type="EMBL" id="VOUQ01000002">
    <property type="protein sequence ID" value="TXE36489.1"/>
    <property type="molecule type" value="Genomic_DNA"/>
</dbReference>
<dbReference type="Pfam" id="PF15943">
    <property type="entry name" value="YdaS_toxin"/>
    <property type="match status" value="1"/>
</dbReference>
<dbReference type="CDD" id="cd00093">
    <property type="entry name" value="HTH_XRE"/>
    <property type="match status" value="1"/>
</dbReference>
<feature type="compositionally biased region" description="Polar residues" evidence="1">
    <location>
        <begin position="72"/>
        <end position="81"/>
    </location>
</feature>
<dbReference type="SUPFAM" id="SSF47413">
    <property type="entry name" value="lambda repressor-like DNA-binding domains"/>
    <property type="match status" value="1"/>
</dbReference>
<evidence type="ECO:0000256" key="1">
    <source>
        <dbReference type="SAM" id="MobiDB-lite"/>
    </source>
</evidence>
<reference evidence="3 5" key="2">
    <citation type="submission" date="2019-07" db="EMBL/GenBank/DDBJ databases">
        <title>Serratia strains were isolated from fresh produce.</title>
        <authorList>
            <person name="Cho G.-S."/>
            <person name="Stein M."/>
            <person name="Lee W."/>
            <person name="Suh S.H."/>
            <person name="Franz C.M.A.P."/>
        </authorList>
    </citation>
    <scope>NUCLEOTIDE SEQUENCE [LARGE SCALE GENOMIC DNA]</scope>
    <source>
        <strain evidence="3 5">S16</strain>
    </source>
</reference>
<dbReference type="EMBL" id="CP029449">
    <property type="protein sequence ID" value="AWL71133.1"/>
    <property type="molecule type" value="Genomic_DNA"/>
</dbReference>
<dbReference type="Proteomes" id="UP000321126">
    <property type="component" value="Unassembled WGS sequence"/>
</dbReference>
<dbReference type="InterPro" id="IPR010982">
    <property type="entry name" value="Lambda_DNA-bd_dom_sf"/>
</dbReference>
<dbReference type="Gene3D" id="1.10.260.40">
    <property type="entry name" value="lambda repressor-like DNA-binding domains"/>
    <property type="match status" value="1"/>
</dbReference>
<dbReference type="AlphaFoldDB" id="A0A5C7CEY4"/>
<proteinExistence type="predicted"/>
<protein>
    <submittedName>
        <fullName evidence="3">Helix-turn-helix domain-containing protein</fullName>
    </submittedName>
    <submittedName>
        <fullName evidence="2">Transcriptional regulator</fullName>
    </submittedName>
</protein>
<accession>A0A5C7CEY4</accession>
<evidence type="ECO:0000313" key="3">
    <source>
        <dbReference type="EMBL" id="TXE36489.1"/>
    </source>
</evidence>
<sequence length="81" mass="8701">MTALDKAIEIAGSAKKLSSMLGISRMAISLWKNDGKGVVPAHRVLSIHQATGVTPHELRPDLYPNPTDGLPQATQDSRPEN</sequence>